<dbReference type="PROSITE" id="PS50972">
    <property type="entry name" value="PTERIN_BINDING"/>
    <property type="match status" value="1"/>
</dbReference>
<evidence type="ECO:0000313" key="5">
    <source>
        <dbReference type="EMBL" id="HIV28769.1"/>
    </source>
</evidence>
<reference evidence="5" key="1">
    <citation type="submission" date="2020-10" db="EMBL/GenBank/DDBJ databases">
        <authorList>
            <person name="Gilroy R."/>
        </authorList>
    </citation>
    <scope>NUCLEOTIDE SEQUENCE</scope>
    <source>
        <strain evidence="5">CHK183-6373</strain>
    </source>
</reference>
<sequence length="264" mass="28323">MILIGEKLNGFIPAMGQAIAARKESYVRKWARKQWEAGANYLDVCASGAEGELDALLWLMDVVQSEVDAPLSLDSPNAHVLEAAMRHAKRPALINSISLEGGKAQRLLPQIAAQGHSCVALLLHDGVPTDVEGRMQAFERILALADDCGLPRGRLFIDPLVTALATDEEGDAFAVFAQCCREIRACQAGVHIIAGASNVSFGLPARKHVNRAFLALALSAGLDSAICDPTDPDIQGILYAARALLGEDELCGEYLRAYRAGRFC</sequence>
<organism evidence="5 6">
    <name type="scientific">Candidatus Ornithocaccomicrobium faecavium</name>
    <dbReference type="NCBI Taxonomy" id="2840890"/>
    <lineage>
        <taxon>Bacteria</taxon>
        <taxon>Bacillati</taxon>
        <taxon>Bacillota</taxon>
        <taxon>Clostridia</taxon>
        <taxon>Candidatus Ornithocaccomicrobium</taxon>
    </lineage>
</organism>
<dbReference type="NCBIfam" id="NF005719">
    <property type="entry name" value="PRK07535.1"/>
    <property type="match status" value="1"/>
</dbReference>
<evidence type="ECO:0000256" key="3">
    <source>
        <dbReference type="ARBA" id="ARBA00022679"/>
    </source>
</evidence>
<evidence type="ECO:0000256" key="2">
    <source>
        <dbReference type="ARBA" id="ARBA00022603"/>
    </source>
</evidence>
<evidence type="ECO:0000256" key="1">
    <source>
        <dbReference type="ARBA" id="ARBA00010398"/>
    </source>
</evidence>
<proteinExistence type="inferred from homology"/>
<dbReference type="GO" id="GO:0008705">
    <property type="term" value="F:methionine synthase activity"/>
    <property type="evidence" value="ECO:0007669"/>
    <property type="project" value="TreeGrafter"/>
</dbReference>
<accession>A0A9D1P965</accession>
<dbReference type="GO" id="GO:0042558">
    <property type="term" value="P:pteridine-containing compound metabolic process"/>
    <property type="evidence" value="ECO:0007669"/>
    <property type="project" value="InterPro"/>
</dbReference>
<feature type="domain" description="Pterin-binding" evidence="4">
    <location>
        <begin position="1"/>
        <end position="245"/>
    </location>
</feature>
<dbReference type="GO" id="GO:0004156">
    <property type="term" value="F:dihydropteroate synthase activity"/>
    <property type="evidence" value="ECO:0007669"/>
    <property type="project" value="UniProtKB-EC"/>
</dbReference>
<dbReference type="PANTHER" id="PTHR45833:SF2">
    <property type="entry name" value="BIFUNCTIONAL HOMOCYSTEINE S-METHYLTRANSFERASE_5,10-METHYLENETETRAHYDROFOLATE REDUCTASE"/>
    <property type="match status" value="1"/>
</dbReference>
<name>A0A9D1P965_9FIRM</name>
<dbReference type="SUPFAM" id="SSF51717">
    <property type="entry name" value="Dihydropteroate synthetase-like"/>
    <property type="match status" value="1"/>
</dbReference>
<keyword evidence="3 5" id="KW-0808">Transferase</keyword>
<gene>
    <name evidence="5" type="ORF">IAA64_12430</name>
</gene>
<dbReference type="Proteomes" id="UP000886884">
    <property type="component" value="Unassembled WGS sequence"/>
</dbReference>
<dbReference type="AlphaFoldDB" id="A0A9D1P965"/>
<dbReference type="EMBL" id="DVOT01000224">
    <property type="protein sequence ID" value="HIV28769.1"/>
    <property type="molecule type" value="Genomic_DNA"/>
</dbReference>
<protein>
    <submittedName>
        <fullName evidence="5">Dihydropteroate synthase</fullName>
        <ecNumber evidence="5">2.5.1.15</ecNumber>
    </submittedName>
</protein>
<evidence type="ECO:0000259" key="4">
    <source>
        <dbReference type="PROSITE" id="PS50972"/>
    </source>
</evidence>
<dbReference type="InterPro" id="IPR011005">
    <property type="entry name" value="Dihydropteroate_synth-like_sf"/>
</dbReference>
<dbReference type="PANTHER" id="PTHR45833">
    <property type="entry name" value="METHIONINE SYNTHASE"/>
    <property type="match status" value="1"/>
</dbReference>
<comment type="caution">
    <text evidence="5">The sequence shown here is derived from an EMBL/GenBank/DDBJ whole genome shotgun (WGS) entry which is preliminary data.</text>
</comment>
<comment type="similarity">
    <text evidence="1">Belongs to the vitamin-B12 dependent methionine synthase family.</text>
</comment>
<keyword evidence="2" id="KW-0489">Methyltransferase</keyword>
<dbReference type="InterPro" id="IPR050554">
    <property type="entry name" value="Met_Synthase/Corrinoid"/>
</dbReference>
<dbReference type="Gene3D" id="3.20.20.20">
    <property type="entry name" value="Dihydropteroate synthase-like"/>
    <property type="match status" value="1"/>
</dbReference>
<dbReference type="InterPro" id="IPR000489">
    <property type="entry name" value="Pterin-binding_dom"/>
</dbReference>
<reference evidence="5" key="2">
    <citation type="journal article" date="2021" name="PeerJ">
        <title>Extensive microbial diversity within the chicken gut microbiome revealed by metagenomics and culture.</title>
        <authorList>
            <person name="Gilroy R."/>
            <person name="Ravi A."/>
            <person name="Getino M."/>
            <person name="Pursley I."/>
            <person name="Horton D.L."/>
            <person name="Alikhan N.F."/>
            <person name="Baker D."/>
            <person name="Gharbi K."/>
            <person name="Hall N."/>
            <person name="Watson M."/>
            <person name="Adriaenssens E.M."/>
            <person name="Foster-Nyarko E."/>
            <person name="Jarju S."/>
            <person name="Secka A."/>
            <person name="Antonio M."/>
            <person name="Oren A."/>
            <person name="Chaudhuri R.R."/>
            <person name="La Ragione R."/>
            <person name="Hildebrand F."/>
            <person name="Pallen M.J."/>
        </authorList>
    </citation>
    <scope>NUCLEOTIDE SEQUENCE</scope>
    <source>
        <strain evidence="5">CHK183-6373</strain>
    </source>
</reference>
<dbReference type="GO" id="GO:0032259">
    <property type="term" value="P:methylation"/>
    <property type="evidence" value="ECO:0007669"/>
    <property type="project" value="UniProtKB-KW"/>
</dbReference>
<dbReference type="EC" id="2.5.1.15" evidence="5"/>
<evidence type="ECO:0000313" key="6">
    <source>
        <dbReference type="Proteomes" id="UP000886884"/>
    </source>
</evidence>
<dbReference type="Pfam" id="PF00809">
    <property type="entry name" value="Pterin_bind"/>
    <property type="match status" value="1"/>
</dbReference>
<dbReference type="GO" id="GO:0005829">
    <property type="term" value="C:cytosol"/>
    <property type="evidence" value="ECO:0007669"/>
    <property type="project" value="TreeGrafter"/>
</dbReference>